<dbReference type="Proteomes" id="UP001219525">
    <property type="component" value="Unassembled WGS sequence"/>
</dbReference>
<dbReference type="Pfam" id="PF24016">
    <property type="entry name" value="DUF7330"/>
    <property type="match status" value="1"/>
</dbReference>
<name>A0AAD6YL59_9AGAR</name>
<evidence type="ECO:0000313" key="4">
    <source>
        <dbReference type="Proteomes" id="UP001219525"/>
    </source>
</evidence>
<reference evidence="3" key="1">
    <citation type="submission" date="2023-03" db="EMBL/GenBank/DDBJ databases">
        <title>Massive genome expansion in bonnet fungi (Mycena s.s.) driven by repeated elements and novel gene families across ecological guilds.</title>
        <authorList>
            <consortium name="Lawrence Berkeley National Laboratory"/>
            <person name="Harder C.B."/>
            <person name="Miyauchi S."/>
            <person name="Viragh M."/>
            <person name="Kuo A."/>
            <person name="Thoen E."/>
            <person name="Andreopoulos B."/>
            <person name="Lu D."/>
            <person name="Skrede I."/>
            <person name="Drula E."/>
            <person name="Henrissat B."/>
            <person name="Morin E."/>
            <person name="Kohler A."/>
            <person name="Barry K."/>
            <person name="LaButti K."/>
            <person name="Morin E."/>
            <person name="Salamov A."/>
            <person name="Lipzen A."/>
            <person name="Mereny Z."/>
            <person name="Hegedus B."/>
            <person name="Baldrian P."/>
            <person name="Stursova M."/>
            <person name="Weitz H."/>
            <person name="Taylor A."/>
            <person name="Grigoriev I.V."/>
            <person name="Nagy L.G."/>
            <person name="Martin F."/>
            <person name="Kauserud H."/>
        </authorList>
    </citation>
    <scope>NUCLEOTIDE SEQUENCE</scope>
    <source>
        <strain evidence="3">9144</strain>
    </source>
</reference>
<protein>
    <recommendedName>
        <fullName evidence="2">DUF7330 domain-containing protein</fullName>
    </recommendedName>
</protein>
<evidence type="ECO:0000313" key="3">
    <source>
        <dbReference type="EMBL" id="KAJ7222527.1"/>
    </source>
</evidence>
<comment type="caution">
    <text evidence="3">The sequence shown here is derived from an EMBL/GenBank/DDBJ whole genome shotgun (WGS) entry which is preliminary data.</text>
</comment>
<accession>A0AAD6YL59</accession>
<keyword evidence="4" id="KW-1185">Reference proteome</keyword>
<feature type="domain" description="DUF7330" evidence="2">
    <location>
        <begin position="45"/>
        <end position="219"/>
    </location>
</feature>
<gene>
    <name evidence="3" type="ORF">GGX14DRAFT_514210</name>
</gene>
<feature type="region of interest" description="Disordered" evidence="1">
    <location>
        <begin position="1"/>
        <end position="24"/>
    </location>
</feature>
<dbReference type="InterPro" id="IPR055754">
    <property type="entry name" value="DUF7330"/>
</dbReference>
<feature type="compositionally biased region" description="Polar residues" evidence="1">
    <location>
        <begin position="1"/>
        <end position="10"/>
    </location>
</feature>
<proteinExistence type="predicted"/>
<evidence type="ECO:0000256" key="1">
    <source>
        <dbReference type="SAM" id="MobiDB-lite"/>
    </source>
</evidence>
<evidence type="ECO:0000259" key="2">
    <source>
        <dbReference type="Pfam" id="PF24016"/>
    </source>
</evidence>
<dbReference type="EMBL" id="JARJCW010000007">
    <property type="protein sequence ID" value="KAJ7222527.1"/>
    <property type="molecule type" value="Genomic_DNA"/>
</dbReference>
<sequence length="223" mass="24091">MLVPQDSQNPKGKEESPVSVQYAEAPPPAYEQPQVIAPPTIKAANYISVIRRLGEIKETFVLDPTLQLPLHMKPSNDKLHLNISALLGEVDADVYVVGTGTPQSGKTRIRVSSTLGTTKLVLRAPHSQSRAPMAVSVRAHLGEVNLLLPRSFRGPLRMSAALGDVTLSKGLRAASTKFGDNQMFVGEWSQAETGEAVWSGDEAHVESTMGTVYVGYDDETKKS</sequence>
<organism evidence="3 4">
    <name type="scientific">Mycena pura</name>
    <dbReference type="NCBI Taxonomy" id="153505"/>
    <lineage>
        <taxon>Eukaryota</taxon>
        <taxon>Fungi</taxon>
        <taxon>Dikarya</taxon>
        <taxon>Basidiomycota</taxon>
        <taxon>Agaricomycotina</taxon>
        <taxon>Agaricomycetes</taxon>
        <taxon>Agaricomycetidae</taxon>
        <taxon>Agaricales</taxon>
        <taxon>Marasmiineae</taxon>
        <taxon>Mycenaceae</taxon>
        <taxon>Mycena</taxon>
    </lineage>
</organism>
<dbReference type="AlphaFoldDB" id="A0AAD6YL59"/>